<proteinExistence type="predicted"/>
<organism evidence="2 3">
    <name type="scientific">Aldrovandia affinis</name>
    <dbReference type="NCBI Taxonomy" id="143900"/>
    <lineage>
        <taxon>Eukaryota</taxon>
        <taxon>Metazoa</taxon>
        <taxon>Chordata</taxon>
        <taxon>Craniata</taxon>
        <taxon>Vertebrata</taxon>
        <taxon>Euteleostomi</taxon>
        <taxon>Actinopterygii</taxon>
        <taxon>Neopterygii</taxon>
        <taxon>Teleostei</taxon>
        <taxon>Notacanthiformes</taxon>
        <taxon>Halosauridae</taxon>
        <taxon>Aldrovandia</taxon>
    </lineage>
</organism>
<sequence length="106" mass="12117">MSVPLWAWARRLRCRENWTGRVFGEEVKVPQRPRYFKERAGLTLSTGHAKPQHLGRLYAQFLFQGRFPPSLPSTSPAEKQRPSQIPPTPSSRGSDSPRPSKIPRHS</sequence>
<dbReference type="AlphaFoldDB" id="A0AAD7RM07"/>
<feature type="region of interest" description="Disordered" evidence="1">
    <location>
        <begin position="68"/>
        <end position="106"/>
    </location>
</feature>
<dbReference type="EMBL" id="JAINUG010000223">
    <property type="protein sequence ID" value="KAJ8386768.1"/>
    <property type="molecule type" value="Genomic_DNA"/>
</dbReference>
<evidence type="ECO:0000313" key="3">
    <source>
        <dbReference type="Proteomes" id="UP001221898"/>
    </source>
</evidence>
<dbReference type="Proteomes" id="UP001221898">
    <property type="component" value="Unassembled WGS sequence"/>
</dbReference>
<protein>
    <submittedName>
        <fullName evidence="2">Uncharacterized protein</fullName>
    </submittedName>
</protein>
<comment type="caution">
    <text evidence="2">The sequence shown here is derived from an EMBL/GenBank/DDBJ whole genome shotgun (WGS) entry which is preliminary data.</text>
</comment>
<evidence type="ECO:0000256" key="1">
    <source>
        <dbReference type="SAM" id="MobiDB-lite"/>
    </source>
</evidence>
<gene>
    <name evidence="2" type="ORF">AAFF_G00167170</name>
</gene>
<accession>A0AAD7RM07</accession>
<feature type="compositionally biased region" description="Low complexity" evidence="1">
    <location>
        <begin position="90"/>
        <end position="99"/>
    </location>
</feature>
<reference evidence="2" key="1">
    <citation type="journal article" date="2023" name="Science">
        <title>Genome structures resolve the early diversification of teleost fishes.</title>
        <authorList>
            <person name="Parey E."/>
            <person name="Louis A."/>
            <person name="Montfort J."/>
            <person name="Bouchez O."/>
            <person name="Roques C."/>
            <person name="Iampietro C."/>
            <person name="Lluch J."/>
            <person name="Castinel A."/>
            <person name="Donnadieu C."/>
            <person name="Desvignes T."/>
            <person name="Floi Bucao C."/>
            <person name="Jouanno E."/>
            <person name="Wen M."/>
            <person name="Mejri S."/>
            <person name="Dirks R."/>
            <person name="Jansen H."/>
            <person name="Henkel C."/>
            <person name="Chen W.J."/>
            <person name="Zahm M."/>
            <person name="Cabau C."/>
            <person name="Klopp C."/>
            <person name="Thompson A.W."/>
            <person name="Robinson-Rechavi M."/>
            <person name="Braasch I."/>
            <person name="Lecointre G."/>
            <person name="Bobe J."/>
            <person name="Postlethwait J.H."/>
            <person name="Berthelot C."/>
            <person name="Roest Crollius H."/>
            <person name="Guiguen Y."/>
        </authorList>
    </citation>
    <scope>NUCLEOTIDE SEQUENCE</scope>
    <source>
        <strain evidence="2">NC1722</strain>
    </source>
</reference>
<name>A0AAD7RM07_9TELE</name>
<keyword evidence="3" id="KW-1185">Reference proteome</keyword>
<evidence type="ECO:0000313" key="2">
    <source>
        <dbReference type="EMBL" id="KAJ8386768.1"/>
    </source>
</evidence>